<keyword evidence="3" id="KW-1185">Reference proteome</keyword>
<evidence type="ECO:0000313" key="3">
    <source>
        <dbReference type="Proteomes" id="UP000233551"/>
    </source>
</evidence>
<dbReference type="AlphaFoldDB" id="A0A2I0IJH6"/>
<dbReference type="Pfam" id="PF13456">
    <property type="entry name" value="RVT_3"/>
    <property type="match status" value="1"/>
</dbReference>
<evidence type="ECO:0000259" key="1">
    <source>
        <dbReference type="Pfam" id="PF13456"/>
    </source>
</evidence>
<dbReference type="InterPro" id="IPR002156">
    <property type="entry name" value="RNaseH_domain"/>
</dbReference>
<dbReference type="EMBL" id="PGOL01003046">
    <property type="protein sequence ID" value="PKI43486.1"/>
    <property type="molecule type" value="Genomic_DNA"/>
</dbReference>
<reference evidence="2 3" key="1">
    <citation type="submission" date="2017-11" db="EMBL/GenBank/DDBJ databases">
        <title>De-novo sequencing of pomegranate (Punica granatum L.) genome.</title>
        <authorList>
            <person name="Akparov Z."/>
            <person name="Amiraslanov A."/>
            <person name="Hajiyeva S."/>
            <person name="Abbasov M."/>
            <person name="Kaur K."/>
            <person name="Hamwieh A."/>
            <person name="Solovyev V."/>
            <person name="Salamov A."/>
            <person name="Braich B."/>
            <person name="Kosarev P."/>
            <person name="Mahmoud A."/>
            <person name="Hajiyev E."/>
            <person name="Babayeva S."/>
            <person name="Izzatullayeva V."/>
            <person name="Mammadov A."/>
            <person name="Mammadov A."/>
            <person name="Sharifova S."/>
            <person name="Ojaghi J."/>
            <person name="Eynullazada K."/>
            <person name="Bayramov B."/>
            <person name="Abdulazimova A."/>
            <person name="Shahmuradov I."/>
        </authorList>
    </citation>
    <scope>NUCLEOTIDE SEQUENCE [LARGE SCALE GENOMIC DNA]</scope>
    <source>
        <strain evidence="3">cv. AG2017</strain>
        <tissue evidence="2">Leaf</tissue>
    </source>
</reference>
<gene>
    <name evidence="2" type="ORF">CRG98_036088</name>
</gene>
<protein>
    <recommendedName>
        <fullName evidence="1">RNase H type-1 domain-containing protein</fullName>
    </recommendedName>
</protein>
<organism evidence="2 3">
    <name type="scientific">Punica granatum</name>
    <name type="common">Pomegranate</name>
    <dbReference type="NCBI Taxonomy" id="22663"/>
    <lineage>
        <taxon>Eukaryota</taxon>
        <taxon>Viridiplantae</taxon>
        <taxon>Streptophyta</taxon>
        <taxon>Embryophyta</taxon>
        <taxon>Tracheophyta</taxon>
        <taxon>Spermatophyta</taxon>
        <taxon>Magnoliopsida</taxon>
        <taxon>eudicotyledons</taxon>
        <taxon>Gunneridae</taxon>
        <taxon>Pentapetalae</taxon>
        <taxon>rosids</taxon>
        <taxon>malvids</taxon>
        <taxon>Myrtales</taxon>
        <taxon>Lythraceae</taxon>
        <taxon>Punica</taxon>
    </lineage>
</organism>
<proteinExistence type="predicted"/>
<sequence length="175" mass="19417">MQHAQDILDLPTNDEEEVTETIPLTLLLKPFAFKPPPSKAIIPRLLQAWKIKRGVTITPKKSFMEHTRNGSSMDRNDGTLQTHPLELATSHIPTSPDWSIISTNAAWNSSRTCLSRIIQCPNSPPSLSWFQISSEDKPLQAEAQAALLALSIAAERGLSKIWLRCDVLTLVDAIL</sequence>
<name>A0A2I0IJH6_PUNGR</name>
<dbReference type="GO" id="GO:0003676">
    <property type="term" value="F:nucleic acid binding"/>
    <property type="evidence" value="ECO:0007669"/>
    <property type="project" value="InterPro"/>
</dbReference>
<comment type="caution">
    <text evidence="2">The sequence shown here is derived from an EMBL/GenBank/DDBJ whole genome shotgun (WGS) entry which is preliminary data.</text>
</comment>
<dbReference type="GO" id="GO:0004523">
    <property type="term" value="F:RNA-DNA hybrid ribonuclease activity"/>
    <property type="evidence" value="ECO:0007669"/>
    <property type="project" value="InterPro"/>
</dbReference>
<evidence type="ECO:0000313" key="2">
    <source>
        <dbReference type="EMBL" id="PKI43486.1"/>
    </source>
</evidence>
<accession>A0A2I0IJH6</accession>
<feature type="domain" description="RNase H type-1" evidence="1">
    <location>
        <begin position="130"/>
        <end position="174"/>
    </location>
</feature>
<dbReference type="Proteomes" id="UP000233551">
    <property type="component" value="Unassembled WGS sequence"/>
</dbReference>